<dbReference type="Proteomes" id="UP000634229">
    <property type="component" value="Unassembled WGS sequence"/>
</dbReference>
<dbReference type="Pfam" id="PF00067">
    <property type="entry name" value="p450"/>
    <property type="match status" value="1"/>
</dbReference>
<dbReference type="SUPFAM" id="SSF48264">
    <property type="entry name" value="Cytochrome P450"/>
    <property type="match status" value="1"/>
</dbReference>
<dbReference type="PANTHER" id="PTHR46696:SF4">
    <property type="entry name" value="BIOTIN BIOSYNTHESIS CYTOCHROME P450"/>
    <property type="match status" value="1"/>
</dbReference>
<dbReference type="PANTHER" id="PTHR46696">
    <property type="entry name" value="P450, PUTATIVE (EUROFUNG)-RELATED"/>
    <property type="match status" value="1"/>
</dbReference>
<evidence type="ECO:0000313" key="3">
    <source>
        <dbReference type="EMBL" id="MBL1097585.1"/>
    </source>
</evidence>
<feature type="compositionally biased region" description="Low complexity" evidence="2">
    <location>
        <begin position="1"/>
        <end position="22"/>
    </location>
</feature>
<comment type="caution">
    <text evidence="3">The sequence shown here is derived from an EMBL/GenBank/DDBJ whole genome shotgun (WGS) entry which is preliminary data.</text>
</comment>
<evidence type="ECO:0000256" key="1">
    <source>
        <dbReference type="ARBA" id="ARBA00010617"/>
    </source>
</evidence>
<gene>
    <name evidence="3" type="ORF">JK363_13005</name>
</gene>
<evidence type="ECO:0000256" key="2">
    <source>
        <dbReference type="SAM" id="MobiDB-lite"/>
    </source>
</evidence>
<dbReference type="InterPro" id="IPR001128">
    <property type="entry name" value="Cyt_P450"/>
</dbReference>
<feature type="region of interest" description="Disordered" evidence="2">
    <location>
        <begin position="1"/>
        <end position="57"/>
    </location>
</feature>
<reference evidence="3 4" key="1">
    <citation type="submission" date="2021-01" db="EMBL/GenBank/DDBJ databases">
        <title>WGS of actinomycetes isolated from Thailand.</title>
        <authorList>
            <person name="Thawai C."/>
        </authorList>
    </citation>
    <scope>NUCLEOTIDE SEQUENCE [LARGE SCALE GENOMIC DNA]</scope>
    <source>
        <strain evidence="3 4">CA1R205</strain>
    </source>
</reference>
<dbReference type="EMBL" id="JAERRF010000006">
    <property type="protein sequence ID" value="MBL1097585.1"/>
    <property type="molecule type" value="Genomic_DNA"/>
</dbReference>
<organism evidence="3 4">
    <name type="scientific">Streptomyces coffeae</name>
    <dbReference type="NCBI Taxonomy" id="621382"/>
    <lineage>
        <taxon>Bacteria</taxon>
        <taxon>Bacillati</taxon>
        <taxon>Actinomycetota</taxon>
        <taxon>Actinomycetes</taxon>
        <taxon>Kitasatosporales</taxon>
        <taxon>Streptomycetaceae</taxon>
        <taxon>Streptomyces</taxon>
    </lineage>
</organism>
<dbReference type="CDD" id="cd11033">
    <property type="entry name" value="CYP142-like"/>
    <property type="match status" value="1"/>
</dbReference>
<protein>
    <submittedName>
        <fullName evidence="3">Cytochrome P450</fullName>
    </submittedName>
</protein>
<keyword evidence="4" id="KW-1185">Reference proteome</keyword>
<dbReference type="PRINTS" id="PR00359">
    <property type="entry name" value="BP450"/>
</dbReference>
<comment type="similarity">
    <text evidence="1">Belongs to the cytochrome P450 family.</text>
</comment>
<accession>A0ABS1NCG9</accession>
<dbReference type="InterPro" id="IPR002397">
    <property type="entry name" value="Cyt_P450_B"/>
</dbReference>
<sequence length="483" mass="54224">MRSSASNATSPTGSSPSTPTTSDSRDEPDAFAPAREGVSVTSPATAPTGVPEPLPLDEVDLTDLDKFRDAATPWRMFHTLRHQDPVHWQPEAAPQHGFWAVTRHEDIVRVGRDPETFTSTMFVNLEEVDEDQIARRASLLELDGLRHQALRRLLQREFGAGVITTYTDFLRGLTAKTLDTALAKGRFDFVHEVSADFPIHVLARLLDVPEDDTQQLIDWGNRIIGNTDPDYADVLFDSAESENYRDLPFRSPASLEVFAYGRKLARRRRGGDGTDLVSRLVNETPRDGVPLSEQDFDNYFLLLVVAGNETTRHAISHAMLALIQNPDQLELLRRDPSLIPGAVEEFLRWSSPVHHFRRTATRDVELGGKHIREGDKVVMWYASGNRDEAVFLDPYRFDVTRRSNSHVTFGKGSPHMCLGNLLARTEMRIMFEELIPRIADIRLTGEVPRVRSNFVNGIKCLPVEVVVPPRRRSGGLVGPLRGR</sequence>
<dbReference type="Gene3D" id="1.10.630.10">
    <property type="entry name" value="Cytochrome P450"/>
    <property type="match status" value="1"/>
</dbReference>
<name>A0ABS1NCG9_9ACTN</name>
<proteinExistence type="inferred from homology"/>
<evidence type="ECO:0000313" key="4">
    <source>
        <dbReference type="Proteomes" id="UP000634229"/>
    </source>
</evidence>
<dbReference type="InterPro" id="IPR036396">
    <property type="entry name" value="Cyt_P450_sf"/>
</dbReference>